<name>A0A7J7KRG1_BUGNE</name>
<proteinExistence type="predicted"/>
<protein>
    <submittedName>
        <fullName evidence="1">Uncharacterized protein</fullName>
    </submittedName>
</protein>
<evidence type="ECO:0000313" key="1">
    <source>
        <dbReference type="EMBL" id="KAF6040762.1"/>
    </source>
</evidence>
<sequence length="85" mass="10091">MCLYCPPWKDLFAPQPYYKFTVYTQCRQSRCRNILSKMFGALLKMSLAWIYKHCIQIIGIKVNIKYCSLLTRKRVELKKVKPPVS</sequence>
<dbReference type="EMBL" id="VXIV02000105">
    <property type="protein sequence ID" value="KAF6040762.1"/>
    <property type="molecule type" value="Genomic_DNA"/>
</dbReference>
<reference evidence="1" key="1">
    <citation type="submission" date="2020-06" db="EMBL/GenBank/DDBJ databases">
        <title>Draft genome of Bugula neritina, a colonial animal packing powerful symbionts and potential medicines.</title>
        <authorList>
            <person name="Rayko M."/>
        </authorList>
    </citation>
    <scope>NUCLEOTIDE SEQUENCE [LARGE SCALE GENOMIC DNA]</scope>
    <source>
        <strain evidence="1">Kwan_BN1</strain>
    </source>
</reference>
<comment type="caution">
    <text evidence="1">The sequence shown here is derived from an EMBL/GenBank/DDBJ whole genome shotgun (WGS) entry which is preliminary data.</text>
</comment>
<dbReference type="AlphaFoldDB" id="A0A7J7KRG1"/>
<accession>A0A7J7KRG1</accession>
<evidence type="ECO:0000313" key="2">
    <source>
        <dbReference type="Proteomes" id="UP000593567"/>
    </source>
</evidence>
<keyword evidence="2" id="KW-1185">Reference proteome</keyword>
<gene>
    <name evidence="1" type="ORF">EB796_000926</name>
</gene>
<organism evidence="1 2">
    <name type="scientific">Bugula neritina</name>
    <name type="common">Brown bryozoan</name>
    <name type="synonym">Sertularia neritina</name>
    <dbReference type="NCBI Taxonomy" id="10212"/>
    <lineage>
        <taxon>Eukaryota</taxon>
        <taxon>Metazoa</taxon>
        <taxon>Spiralia</taxon>
        <taxon>Lophotrochozoa</taxon>
        <taxon>Bryozoa</taxon>
        <taxon>Gymnolaemata</taxon>
        <taxon>Cheilostomatida</taxon>
        <taxon>Flustrina</taxon>
        <taxon>Buguloidea</taxon>
        <taxon>Bugulidae</taxon>
        <taxon>Bugula</taxon>
    </lineage>
</organism>
<dbReference type="Proteomes" id="UP000593567">
    <property type="component" value="Unassembled WGS sequence"/>
</dbReference>